<dbReference type="PROSITE" id="PS52004">
    <property type="entry name" value="KS3_2"/>
    <property type="match status" value="1"/>
</dbReference>
<dbReference type="GO" id="GO:0004312">
    <property type="term" value="F:fatty acid synthase activity"/>
    <property type="evidence" value="ECO:0007669"/>
    <property type="project" value="TreeGrafter"/>
</dbReference>
<dbReference type="RefSeq" id="WP_046356033.1">
    <property type="nucleotide sequence ID" value="NZ_AUXW01000142.1"/>
</dbReference>
<dbReference type="Gene3D" id="3.40.50.720">
    <property type="entry name" value="NAD(P)-binding Rossmann-like Domain"/>
    <property type="match status" value="1"/>
</dbReference>
<evidence type="ECO:0000259" key="9">
    <source>
        <dbReference type="PROSITE" id="PS52004"/>
    </source>
</evidence>
<dbReference type="InterPro" id="IPR036736">
    <property type="entry name" value="ACP-like_sf"/>
</dbReference>
<dbReference type="PROSITE" id="PS00606">
    <property type="entry name" value="KS3_1"/>
    <property type="match status" value="1"/>
</dbReference>
<name>A0A0F6AD33_9GAMM</name>
<dbReference type="Pfam" id="PF08659">
    <property type="entry name" value="KR"/>
    <property type="match status" value="1"/>
</dbReference>
<dbReference type="InterPro" id="IPR049900">
    <property type="entry name" value="PKS_mFAS_DH"/>
</dbReference>
<dbReference type="GO" id="GO:0031177">
    <property type="term" value="F:phosphopantetheine binding"/>
    <property type="evidence" value="ECO:0007669"/>
    <property type="project" value="InterPro"/>
</dbReference>
<dbReference type="EMBL" id="AUXW01000142">
    <property type="protein sequence ID" value="KKE83736.1"/>
    <property type="molecule type" value="Genomic_DNA"/>
</dbReference>
<dbReference type="SUPFAM" id="SSF53901">
    <property type="entry name" value="Thiolase-like"/>
    <property type="match status" value="1"/>
</dbReference>
<dbReference type="Pfam" id="PF00109">
    <property type="entry name" value="ketoacyl-synt"/>
    <property type="match status" value="1"/>
</dbReference>
<feature type="domain" description="Ketosynthase family 3 (KS3)" evidence="9">
    <location>
        <begin position="9"/>
        <end position="438"/>
    </location>
</feature>
<evidence type="ECO:0000256" key="3">
    <source>
        <dbReference type="ARBA" id="ARBA00022450"/>
    </source>
</evidence>
<feature type="region of interest" description="Disordered" evidence="7">
    <location>
        <begin position="1811"/>
        <end position="1844"/>
    </location>
</feature>
<dbReference type="Gene3D" id="3.10.129.110">
    <property type="entry name" value="Polyketide synthase dehydratase"/>
    <property type="match status" value="1"/>
</dbReference>
<evidence type="ECO:0000256" key="7">
    <source>
        <dbReference type="SAM" id="MobiDB-lite"/>
    </source>
</evidence>
<feature type="region of interest" description="N-terminal hotdog fold" evidence="6">
    <location>
        <begin position="1359"/>
        <end position="1482"/>
    </location>
</feature>
<dbReference type="InterPro" id="IPR016035">
    <property type="entry name" value="Acyl_Trfase/lysoPLipase"/>
</dbReference>
<dbReference type="SUPFAM" id="SSF51735">
    <property type="entry name" value="NAD(P)-binding Rossmann-fold domains"/>
    <property type="match status" value="2"/>
</dbReference>
<evidence type="ECO:0000256" key="5">
    <source>
        <dbReference type="ARBA" id="ARBA00022679"/>
    </source>
</evidence>
<dbReference type="InterPro" id="IPR020806">
    <property type="entry name" value="PKS_PP-bd"/>
</dbReference>
<comment type="pathway">
    <text evidence="1">Lipid metabolism; fatty acid biosynthesis.</text>
</comment>
<evidence type="ECO:0000259" key="8">
    <source>
        <dbReference type="PROSITE" id="PS50075"/>
    </source>
</evidence>
<feature type="active site" description="Proton donor; for dehydratase activity" evidence="6">
    <location>
        <position position="1569"/>
    </location>
</feature>
<dbReference type="Pfam" id="PF16197">
    <property type="entry name" value="KAsynt_C_assoc"/>
    <property type="match status" value="1"/>
</dbReference>
<dbReference type="InterPro" id="IPR013968">
    <property type="entry name" value="PKS_KR"/>
</dbReference>
<dbReference type="SMART" id="SM00827">
    <property type="entry name" value="PKS_AT"/>
    <property type="match status" value="1"/>
</dbReference>
<dbReference type="Pfam" id="PF21394">
    <property type="entry name" value="Beta-ketacyl_N"/>
    <property type="match status" value="1"/>
</dbReference>
<dbReference type="Pfam" id="PF00698">
    <property type="entry name" value="Acyl_transf_1"/>
    <property type="match status" value="1"/>
</dbReference>
<evidence type="ECO:0000313" key="11">
    <source>
        <dbReference type="EMBL" id="KKE83736.1"/>
    </source>
</evidence>
<dbReference type="Pfam" id="PF00550">
    <property type="entry name" value="PP-binding"/>
    <property type="match status" value="1"/>
</dbReference>
<dbReference type="InterPro" id="IPR016036">
    <property type="entry name" value="Malonyl_transacylase_ACP-bd"/>
</dbReference>
<dbReference type="CDD" id="cd00833">
    <property type="entry name" value="PKS"/>
    <property type="match status" value="1"/>
</dbReference>
<reference evidence="11 12" key="1">
    <citation type="journal article" date="2015" name="BMC Genomics">
        <title>Genome mining reveals unlocked bioactive potential of marine Gram-negative bacteria.</title>
        <authorList>
            <person name="Machado H."/>
            <person name="Sonnenschein E.C."/>
            <person name="Melchiorsen J."/>
            <person name="Gram L."/>
        </authorList>
    </citation>
    <scope>NUCLEOTIDE SEQUENCE [LARGE SCALE GENOMIC DNA]</scope>
    <source>
        <strain evidence="11 12">S4054</strain>
    </source>
</reference>
<dbReference type="Pfam" id="PF21089">
    <property type="entry name" value="PKS_DH_N"/>
    <property type="match status" value="1"/>
</dbReference>
<dbReference type="SUPFAM" id="SSF47336">
    <property type="entry name" value="ACP-like"/>
    <property type="match status" value="1"/>
</dbReference>
<dbReference type="GO" id="GO:0004315">
    <property type="term" value="F:3-oxoacyl-[acyl-carrier-protein] synthase activity"/>
    <property type="evidence" value="ECO:0007669"/>
    <property type="project" value="InterPro"/>
</dbReference>
<dbReference type="InterPro" id="IPR001227">
    <property type="entry name" value="Ac_transferase_dom_sf"/>
</dbReference>
<dbReference type="InterPro" id="IPR042104">
    <property type="entry name" value="PKS_dehydratase_sf"/>
</dbReference>
<keyword evidence="4" id="KW-0597">Phosphoprotein</keyword>
<dbReference type="SMART" id="SM00823">
    <property type="entry name" value="PKS_PP"/>
    <property type="match status" value="1"/>
</dbReference>
<dbReference type="PROSITE" id="PS50075">
    <property type="entry name" value="CARRIER"/>
    <property type="match status" value="1"/>
</dbReference>
<comment type="similarity">
    <text evidence="2">Belongs to the short-chain dehydrogenases/reductases (SDR) family.</text>
</comment>
<dbReference type="PROSITE" id="PS52019">
    <property type="entry name" value="PKS_MFAS_DH"/>
    <property type="match status" value="1"/>
</dbReference>
<dbReference type="InterPro" id="IPR014030">
    <property type="entry name" value="Ketoacyl_synth_N"/>
</dbReference>
<dbReference type="InterPro" id="IPR014043">
    <property type="entry name" value="Acyl_transferase_dom"/>
</dbReference>
<dbReference type="CDD" id="cd08953">
    <property type="entry name" value="KR_2_SDR_x"/>
    <property type="match status" value="1"/>
</dbReference>
<dbReference type="PANTHER" id="PTHR43775">
    <property type="entry name" value="FATTY ACID SYNTHASE"/>
    <property type="match status" value="1"/>
</dbReference>
<dbReference type="InterPro" id="IPR014031">
    <property type="entry name" value="Ketoacyl_synth_C"/>
</dbReference>
<dbReference type="SMART" id="SM00822">
    <property type="entry name" value="PKS_KR"/>
    <property type="match status" value="1"/>
</dbReference>
<dbReference type="Gene3D" id="3.30.70.250">
    <property type="entry name" value="Malonyl-CoA ACP transacylase, ACP-binding"/>
    <property type="match status" value="1"/>
</dbReference>
<dbReference type="InterPro" id="IPR020841">
    <property type="entry name" value="PKS_Beta-ketoAc_synthase_dom"/>
</dbReference>
<evidence type="ECO:0000259" key="10">
    <source>
        <dbReference type="PROSITE" id="PS52019"/>
    </source>
</evidence>
<gene>
    <name evidence="11" type="ORF">N479_12985</name>
</gene>
<evidence type="ECO:0000256" key="4">
    <source>
        <dbReference type="ARBA" id="ARBA00022553"/>
    </source>
</evidence>
<dbReference type="GO" id="GO:0006633">
    <property type="term" value="P:fatty acid biosynthetic process"/>
    <property type="evidence" value="ECO:0007669"/>
    <property type="project" value="UniProtKB-UniPathway"/>
</dbReference>
<dbReference type="SUPFAM" id="SSF55048">
    <property type="entry name" value="Probable ACP-binding domain of malonyl-CoA ACP transacylase"/>
    <property type="match status" value="1"/>
</dbReference>
<dbReference type="InterPro" id="IPR049490">
    <property type="entry name" value="C883_1060-like_KR_N"/>
</dbReference>
<dbReference type="Proteomes" id="UP000033434">
    <property type="component" value="Unassembled WGS sequence"/>
</dbReference>
<dbReference type="SMART" id="SM00825">
    <property type="entry name" value="PKS_KS"/>
    <property type="match status" value="1"/>
</dbReference>
<dbReference type="InterPro" id="IPR049551">
    <property type="entry name" value="PKS_DH_C"/>
</dbReference>
<dbReference type="InterPro" id="IPR049552">
    <property type="entry name" value="PKS_DH_N"/>
</dbReference>
<dbReference type="Pfam" id="PF02801">
    <property type="entry name" value="Ketoacyl-synt_C"/>
    <property type="match status" value="1"/>
</dbReference>
<dbReference type="InterPro" id="IPR018201">
    <property type="entry name" value="Ketoacyl_synth_AS"/>
</dbReference>
<evidence type="ECO:0000256" key="2">
    <source>
        <dbReference type="ARBA" id="ARBA00006484"/>
    </source>
</evidence>
<dbReference type="SUPFAM" id="SSF52151">
    <property type="entry name" value="FabD/lysophospholipase-like"/>
    <property type="match status" value="1"/>
</dbReference>
<dbReference type="Pfam" id="PF14765">
    <property type="entry name" value="PS-DH"/>
    <property type="match status" value="1"/>
</dbReference>
<dbReference type="InterPro" id="IPR016039">
    <property type="entry name" value="Thiolase-like"/>
</dbReference>
<organism evidence="11 12">
    <name type="scientific">Pseudoalteromonas luteoviolacea S4054</name>
    <dbReference type="NCBI Taxonomy" id="1129367"/>
    <lineage>
        <taxon>Bacteria</taxon>
        <taxon>Pseudomonadati</taxon>
        <taxon>Pseudomonadota</taxon>
        <taxon>Gammaproteobacteria</taxon>
        <taxon>Alteromonadales</taxon>
        <taxon>Pseudoalteromonadaceae</taxon>
        <taxon>Pseudoalteromonas</taxon>
    </lineage>
</organism>
<dbReference type="PATRIC" id="fig|1129367.4.peg.2392"/>
<dbReference type="InterPro" id="IPR057326">
    <property type="entry name" value="KR_dom"/>
</dbReference>
<sequence>MKNSYVETGLEVAIVGMSGRFPQANNVEQFWDNLVEQRDCISRFDRDTLLEAGLTAENVDHPDFVPAKGVVENVYQFDPSFFGYSARESEMMDPQVRAFHQLAYHALENAGYAPENCPSLVGVYAGAGNNPFWMARHLAKISRSFAENYEVSSLNGREFLATRAAYKLNLKGPAVTVQTACSTSLVAVHHAVSGLLAGECDMALAGGIAVHTSHINGRADVGGYRYQEGMILSPDGHCRAFDAEAQGTVPSDGMGLVVLKRLEDAVKHGDNILAVIKGSAINNDGNSKIGYTAPSVEGQARVIRSALQFADVEPSTVSYIEAHGTGTPLGDPIEIAALKKVYGDLPPQSVAIGSVKTNIGHLDAAAGIAGLIKVVKALQNEKLPASLNFQQQNPKTDLSNSPFRVNQQLADWQSDMPLRAAVSSFGIGGTNAHMILEQYQQPELASQPVSKPLVFTWSAKTEQSAQSWQEELKQFLKAHPTTSIEQIAHTLLQGRDHHEYRRMLVAQNREELLQLLDDDSGAVLSSKASNGHLSNVFMFSGQGSQFLGMAQQLYLDYPVFKAELDPLLKLAQEKMSVSLEVLLFDSQHSAEREALINRTDITQPLLFMVEYATAKLLMSFGVKPDVMVGHSLGEYVAACLSGVIKVEDAIALVVERGRLMASTETGAMLSVALGEAKITELLTPALSLAAVNSSKQCVVSGNADAIEKFEQALQNQDVSCTRLKVSNGYHSYLMEPILAEFEQTLAQVKFNSPTIPYYSNVTGELVTAEQVQSTNYWVQHLRGCVRFNDALTNVLTNPEAILIEVGPGRALSTFAKQHESKDAQHLVVNALRHIKDQHNDTYKFLQCLGRLHLKGVAVDFKPLFTASVKRRLPLPGYAFAPTEFLPEPVESLVADSKPEPSSEEVNLYQPEWRLAPLDNHVVPAEQTESTSNVALAFVDEQGVVESAANQLCQQQDKTVITVVQGSAFERLAPDHYCVNPAVHRDFELLIDELVRLDKIPDTLIHGWALDDQTSVSAEQQLDNNFYSIVFLAQTVAEKLGNAALTLTLTTRQRFNISGSEAVDPMKALVQGPLRVIAHEFANIKTRAIDFGASSSERAHRLESAQLCRELQLFASNEAGELAQQVAFRAAKRWQLDYLSAQSPDLLTLEGYIKPKGTYVITGGLGGIGLTLASHFAHQQPVNLVLVTRRSFPEANEYQSYIESTDARPEYLAAIASIEAMKKNGSTVTVLRADVTNSEDIYRLRAEVKAKFGSVDGIVHAAGLPGGGALMRKQKSDMEAILAAKVQGTELLLEAFTDQSLDFMVLCSSVTAILGGFGQVDYSAANAYLDAFAQAKSLNSDTRVISINWDNWQEVGMAADPSKGIKVDLDCLGQAVESDDIAFSQTYRVETQWALSEHWILGVPTLPGTSYLNMVTMALDRAANIQQFSFKDIAFLSPLALNQGEHAQVTTQLTQTAEGYDFVVRSEEHEHAKGRVVVQSQPSASTVNLQQLIDSCDERIIDNPEEIAHLGKITTKEDGEAQFELVEFGERWQNLDWIRLGDKQGIAKLSLPEKFAADFTQVPLHPALLDCATAFLRPFHYEGVFLPLSYDEMRVYHTLPDTVYSHASLVSSQVNNQKGVQSFDVTLLDSTGRVLVEVKRFTLREVDQSSIDRSLSHKQPTEGKSSALDALRGDGLTNAAALAAFDQVMKLDSASIVVSEGNINHRIDQYDDFLKVQTEKKAKKSPRPELDVAYVKPKTEVEIKLAGILQEIMALETVGVQDDFFELGGDSLLLVQFHKKLQDSFTQKVAMTDLYELTTIKKLAVVLSNESDKPKDNAVKRAVSRVEKQKSAMARRRPSRRPGRG</sequence>
<feature type="compositionally biased region" description="Basic and acidic residues" evidence="7">
    <location>
        <begin position="1811"/>
        <end position="1829"/>
    </location>
</feature>
<dbReference type="InterPro" id="IPR050091">
    <property type="entry name" value="PKS_NRPS_Biosynth_Enz"/>
</dbReference>
<evidence type="ECO:0000313" key="12">
    <source>
        <dbReference type="Proteomes" id="UP000033434"/>
    </source>
</evidence>
<dbReference type="InterPro" id="IPR020807">
    <property type="entry name" value="PKS_DH"/>
</dbReference>
<feature type="region of interest" description="C-terminal hotdog fold" evidence="6">
    <location>
        <begin position="1496"/>
        <end position="1651"/>
    </location>
</feature>
<dbReference type="Gene3D" id="3.40.366.10">
    <property type="entry name" value="Malonyl-Coenzyme A Acyl Carrier Protein, domain 2"/>
    <property type="match status" value="1"/>
</dbReference>
<evidence type="ECO:0000256" key="1">
    <source>
        <dbReference type="ARBA" id="ARBA00005194"/>
    </source>
</evidence>
<dbReference type="InterPro" id="IPR032821">
    <property type="entry name" value="PKS_assoc"/>
</dbReference>
<keyword evidence="5" id="KW-0808">Transferase</keyword>
<dbReference type="UniPathway" id="UPA00094"/>
<dbReference type="SMART" id="SM00826">
    <property type="entry name" value="PKS_DH"/>
    <property type="match status" value="1"/>
</dbReference>
<dbReference type="PANTHER" id="PTHR43775:SF51">
    <property type="entry name" value="INACTIVE PHENOLPHTHIOCEROL SYNTHESIS POLYKETIDE SYNTHASE TYPE I PKS1-RELATED"/>
    <property type="match status" value="1"/>
</dbReference>
<dbReference type="Gene3D" id="1.10.1200.10">
    <property type="entry name" value="ACP-like"/>
    <property type="match status" value="1"/>
</dbReference>
<feature type="domain" description="Carrier" evidence="8">
    <location>
        <begin position="1735"/>
        <end position="1810"/>
    </location>
</feature>
<dbReference type="Gene3D" id="3.40.47.10">
    <property type="match status" value="1"/>
</dbReference>
<feature type="compositionally biased region" description="Basic residues" evidence="7">
    <location>
        <begin position="1832"/>
        <end position="1844"/>
    </location>
</feature>
<protein>
    <submittedName>
        <fullName evidence="11">Uncharacterized protein</fullName>
    </submittedName>
</protein>
<proteinExistence type="inferred from homology"/>
<keyword evidence="3" id="KW-0596">Phosphopantetheine</keyword>
<comment type="caution">
    <text evidence="11">The sequence shown here is derived from an EMBL/GenBank/DDBJ whole genome shotgun (WGS) entry which is preliminary data.</text>
</comment>
<evidence type="ECO:0000256" key="6">
    <source>
        <dbReference type="PROSITE-ProRule" id="PRU01363"/>
    </source>
</evidence>
<dbReference type="InterPro" id="IPR036291">
    <property type="entry name" value="NAD(P)-bd_dom_sf"/>
</dbReference>
<feature type="domain" description="PKS/mFAS DH" evidence="10">
    <location>
        <begin position="1359"/>
        <end position="1651"/>
    </location>
</feature>
<dbReference type="Gene3D" id="3.30.70.3290">
    <property type="match status" value="1"/>
</dbReference>
<feature type="active site" description="Proton acceptor; for dehydratase activity" evidence="6">
    <location>
        <position position="1397"/>
    </location>
</feature>
<accession>A0A0F6AD33</accession>
<dbReference type="InterPro" id="IPR009081">
    <property type="entry name" value="PP-bd_ACP"/>
</dbReference>